<feature type="transmembrane region" description="Helical" evidence="5">
    <location>
        <begin position="373"/>
        <end position="393"/>
    </location>
</feature>
<keyword evidence="2 5" id="KW-0812">Transmembrane</keyword>
<dbReference type="PANTHER" id="PTHR43424">
    <property type="entry name" value="LOCUS PUTATIVE PROTEIN 1-RELATED"/>
    <property type="match status" value="1"/>
</dbReference>
<feature type="transmembrane region" description="Helical" evidence="5">
    <location>
        <begin position="215"/>
        <end position="238"/>
    </location>
</feature>
<dbReference type="GO" id="GO:0016020">
    <property type="term" value="C:membrane"/>
    <property type="evidence" value="ECO:0007669"/>
    <property type="project" value="UniProtKB-SubCell"/>
</dbReference>
<feature type="transmembrane region" description="Helical" evidence="5">
    <location>
        <begin position="46"/>
        <end position="65"/>
    </location>
</feature>
<feature type="transmembrane region" description="Helical" evidence="5">
    <location>
        <begin position="284"/>
        <end position="306"/>
    </location>
</feature>
<feature type="transmembrane region" description="Helical" evidence="5">
    <location>
        <begin position="85"/>
        <end position="106"/>
    </location>
</feature>
<dbReference type="Proteomes" id="UP000229574">
    <property type="component" value="Unassembled WGS sequence"/>
</dbReference>
<reference evidence="7" key="1">
    <citation type="submission" date="2017-09" db="EMBL/GenBank/DDBJ databases">
        <title>Depth-based differentiation of microbial function through sediment-hosted aquifers and enrichment of novel symbionts in the deep terrestrial subsurface.</title>
        <authorList>
            <person name="Probst A.J."/>
            <person name="Ladd B."/>
            <person name="Jarett J.K."/>
            <person name="Geller-Mcgrath D.E."/>
            <person name="Sieber C.M.K."/>
            <person name="Emerson J.B."/>
            <person name="Anantharaman K."/>
            <person name="Thomas B.C."/>
            <person name="Malmstrom R."/>
            <person name="Stieglmeier M."/>
            <person name="Klingl A."/>
            <person name="Woyke T."/>
            <person name="Ryan C.M."/>
            <person name="Banfield J.F."/>
        </authorList>
    </citation>
    <scope>NUCLEOTIDE SEQUENCE [LARGE SCALE GENOMIC DNA]</scope>
</reference>
<feature type="transmembrane region" description="Helical" evidence="5">
    <location>
        <begin position="347"/>
        <end position="367"/>
    </location>
</feature>
<feature type="transmembrane region" description="Helical" evidence="5">
    <location>
        <begin position="250"/>
        <end position="272"/>
    </location>
</feature>
<organism evidence="6 7">
    <name type="scientific">Candidatus Collierbacteria bacterium CG09_land_8_20_14_0_10_46_12</name>
    <dbReference type="NCBI Taxonomy" id="1974533"/>
    <lineage>
        <taxon>Bacteria</taxon>
        <taxon>Candidatus Collieribacteriota</taxon>
    </lineage>
</organism>
<evidence type="ECO:0000256" key="3">
    <source>
        <dbReference type="ARBA" id="ARBA00022989"/>
    </source>
</evidence>
<evidence type="ECO:0000256" key="5">
    <source>
        <dbReference type="SAM" id="Phobius"/>
    </source>
</evidence>
<feature type="transmembrane region" description="Helical" evidence="5">
    <location>
        <begin position="145"/>
        <end position="166"/>
    </location>
</feature>
<keyword evidence="4 5" id="KW-0472">Membrane</keyword>
<keyword evidence="3 5" id="KW-1133">Transmembrane helix</keyword>
<sequence>MSHQLKIIANNTLAQLIAKFFGAGLTLLTTYYTIRLSGIDLYGDLTKILVMVAVGFTAIDFGLNAEGIRSSSNQGELKKNVGSIILARLLLSFLAVIVLNLLIQFLPGGYSNAIKNVFWLASLAIIFQGIYTSSNAYFQYQLSYWRSTISVVVGSLIGTLLTLYYLKYSPTLPNLILANTIGYFVMAICSLILLPKPLAISYKPLAIIALLRRSLILGAILIASVLASKIDTVILGVFRSSSEVGEYGFAYRIFDVILVLPVFIMNTIYPLMLQSKKSLLRPTLYALAGLGIFVAISLWILAPFVYLVRPGLTLTSNVLRLLSISLPFFYLTAPLMWALIAQKRDKLVLLTYLMAALLNASLNLSLIPHYGATAAAINTGFTELFIFVSLLYCSRNPIIHYS</sequence>
<gene>
    <name evidence="6" type="ORF">COT54_00310</name>
</gene>
<dbReference type="AlphaFoldDB" id="A0A2H0X066"/>
<proteinExistence type="predicted"/>
<evidence type="ECO:0000256" key="2">
    <source>
        <dbReference type="ARBA" id="ARBA00022692"/>
    </source>
</evidence>
<comment type="caution">
    <text evidence="6">The sequence shown here is derived from an EMBL/GenBank/DDBJ whole genome shotgun (WGS) entry which is preliminary data.</text>
</comment>
<name>A0A2H0X066_9BACT</name>
<accession>A0A2H0X066</accession>
<evidence type="ECO:0000256" key="4">
    <source>
        <dbReference type="ARBA" id="ARBA00023136"/>
    </source>
</evidence>
<dbReference type="InterPro" id="IPR052556">
    <property type="entry name" value="PolySynth_Transporter"/>
</dbReference>
<dbReference type="InterPro" id="IPR002797">
    <property type="entry name" value="Polysacc_synth"/>
</dbReference>
<feature type="transmembrane region" description="Helical" evidence="5">
    <location>
        <begin position="318"/>
        <end position="340"/>
    </location>
</feature>
<evidence type="ECO:0000313" key="6">
    <source>
        <dbReference type="EMBL" id="PIS18241.1"/>
    </source>
</evidence>
<evidence type="ECO:0000313" key="7">
    <source>
        <dbReference type="Proteomes" id="UP000229574"/>
    </source>
</evidence>
<feature type="transmembrane region" description="Helical" evidence="5">
    <location>
        <begin position="172"/>
        <end position="194"/>
    </location>
</feature>
<feature type="transmembrane region" description="Helical" evidence="5">
    <location>
        <begin position="118"/>
        <end position="138"/>
    </location>
</feature>
<dbReference type="PANTHER" id="PTHR43424:SF1">
    <property type="entry name" value="LOCUS PUTATIVE PROTEIN 1-RELATED"/>
    <property type="match status" value="1"/>
</dbReference>
<dbReference type="EMBL" id="PEYY01000013">
    <property type="protein sequence ID" value="PIS18241.1"/>
    <property type="molecule type" value="Genomic_DNA"/>
</dbReference>
<comment type="subcellular location">
    <subcellularLocation>
        <location evidence="1">Membrane</location>
        <topology evidence="1">Multi-pass membrane protein</topology>
    </subcellularLocation>
</comment>
<protein>
    <submittedName>
        <fullName evidence="6">Uncharacterized protein</fullName>
    </submittedName>
</protein>
<dbReference type="Pfam" id="PF01943">
    <property type="entry name" value="Polysacc_synt"/>
    <property type="match status" value="1"/>
</dbReference>
<evidence type="ECO:0000256" key="1">
    <source>
        <dbReference type="ARBA" id="ARBA00004141"/>
    </source>
</evidence>
<feature type="transmembrane region" description="Helical" evidence="5">
    <location>
        <begin position="12"/>
        <end position="34"/>
    </location>
</feature>